<accession>A0AAD9GIH1</accession>
<reference evidence="3" key="2">
    <citation type="submission" date="2021-05" db="EMBL/GenBank/DDBJ databases">
        <authorList>
            <person name="Pain A."/>
        </authorList>
    </citation>
    <scope>NUCLEOTIDE SEQUENCE</scope>
    <source>
        <strain evidence="3">1802A</strain>
    </source>
</reference>
<protein>
    <submittedName>
        <fullName evidence="3">Secreted antigen 1</fullName>
    </submittedName>
</protein>
<evidence type="ECO:0000256" key="2">
    <source>
        <dbReference type="SAM" id="SignalP"/>
    </source>
</evidence>
<dbReference type="EMBL" id="JAHBMH010000017">
    <property type="protein sequence ID" value="KAK1939079.1"/>
    <property type="molecule type" value="Genomic_DNA"/>
</dbReference>
<proteinExistence type="predicted"/>
<feature type="chain" id="PRO_5042268896" evidence="2">
    <location>
        <begin position="19"/>
        <end position="509"/>
    </location>
</feature>
<organism evidence="3 4">
    <name type="scientific">Babesia divergens</name>
    <dbReference type="NCBI Taxonomy" id="32595"/>
    <lineage>
        <taxon>Eukaryota</taxon>
        <taxon>Sar</taxon>
        <taxon>Alveolata</taxon>
        <taxon>Apicomplexa</taxon>
        <taxon>Aconoidasida</taxon>
        <taxon>Piroplasmida</taxon>
        <taxon>Babesiidae</taxon>
        <taxon>Babesia</taxon>
    </lineage>
</organism>
<evidence type="ECO:0000313" key="4">
    <source>
        <dbReference type="Proteomes" id="UP001195914"/>
    </source>
</evidence>
<reference evidence="3" key="1">
    <citation type="journal article" date="2014" name="Nucleic Acids Res.">
        <title>The evolutionary dynamics of variant antigen genes in Babesia reveal a history of genomic innovation underlying host-parasite interaction.</title>
        <authorList>
            <person name="Jackson A.P."/>
            <person name="Otto T.D."/>
            <person name="Darby A."/>
            <person name="Ramaprasad A."/>
            <person name="Xia D."/>
            <person name="Echaide I.E."/>
            <person name="Farber M."/>
            <person name="Gahlot S."/>
            <person name="Gamble J."/>
            <person name="Gupta D."/>
            <person name="Gupta Y."/>
            <person name="Jackson L."/>
            <person name="Malandrin L."/>
            <person name="Malas T.B."/>
            <person name="Moussa E."/>
            <person name="Nair M."/>
            <person name="Reid A.J."/>
            <person name="Sanders M."/>
            <person name="Sharma J."/>
            <person name="Tracey A."/>
            <person name="Quail M.A."/>
            <person name="Weir W."/>
            <person name="Wastling J.M."/>
            <person name="Hall N."/>
            <person name="Willadsen P."/>
            <person name="Lingelbach K."/>
            <person name="Shiels B."/>
            <person name="Tait A."/>
            <person name="Berriman M."/>
            <person name="Allred D.R."/>
            <person name="Pain A."/>
        </authorList>
    </citation>
    <scope>NUCLEOTIDE SEQUENCE</scope>
    <source>
        <strain evidence="3">1802A</strain>
    </source>
</reference>
<feature type="region of interest" description="Disordered" evidence="1">
    <location>
        <begin position="233"/>
        <end position="301"/>
    </location>
</feature>
<dbReference type="AlphaFoldDB" id="A0AAD9GIH1"/>
<sequence length="509" mass="57360">MKFLGILRASALFILVSAFRGPRGVFCSNLKVDPSNESFTVEVSEDHEDSTVESSSQSGLVFESSEWDVSQLASAVFFLEEFCQEVRADAFSGRLVEDLYDGLKEPCLRVSYYARSYTDHFRPRNLLDGPYKDALKPEMFQHYVEWLVENIPGITGSLELMFNEFKGLSEKQLESAISVVLTSYGFEFHDVWTDKDFISSLRHKTSNLVNALKSLHGSLGKIHSDSFRNPLTEAQSDVSKNNEESTVEPQVAEDALEESSKVNESDIAENHEDYTVKSKSVENPKDSTVESSSELSSPAPKSNLVFENSKWDDSMLASTFLFLEEFCEDVMAEKFGGKVSEGLSKACVNVSSYMGSFIHRFKPTYGPGTVNKRKEIPMNFYKDVLKAEQFEVYAKWLVKNIPVIRVSLKHMYYEALKLSEKQLNEFSSYGPPKYGFVYTGYWWGELTHGVSRGFFGSNTILESLKDLKSSLDDILGNSITSKVFSLFSREKKSDVNSQQENSTVKSQAA</sequence>
<feature type="compositionally biased region" description="Basic and acidic residues" evidence="1">
    <location>
        <begin position="258"/>
        <end position="288"/>
    </location>
</feature>
<gene>
    <name evidence="3" type="ORF">X943_002206</name>
</gene>
<name>A0AAD9GIH1_BABDI</name>
<comment type="caution">
    <text evidence="3">The sequence shown here is derived from an EMBL/GenBank/DDBJ whole genome shotgun (WGS) entry which is preliminary data.</text>
</comment>
<evidence type="ECO:0000256" key="1">
    <source>
        <dbReference type="SAM" id="MobiDB-lite"/>
    </source>
</evidence>
<keyword evidence="4" id="KW-1185">Reference proteome</keyword>
<feature type="compositionally biased region" description="Low complexity" evidence="1">
    <location>
        <begin position="289"/>
        <end position="301"/>
    </location>
</feature>
<evidence type="ECO:0000313" key="3">
    <source>
        <dbReference type="EMBL" id="KAK1939079.1"/>
    </source>
</evidence>
<keyword evidence="2" id="KW-0732">Signal</keyword>
<feature type="signal peptide" evidence="2">
    <location>
        <begin position="1"/>
        <end position="18"/>
    </location>
</feature>
<dbReference type="Proteomes" id="UP001195914">
    <property type="component" value="Unassembled WGS sequence"/>
</dbReference>